<dbReference type="PANTHER" id="PTHR22943">
    <property type="entry name" value="7-TRANSMEMBRANE DOMAIN RECEPTOR C.ELEGANS"/>
    <property type="match status" value="1"/>
</dbReference>
<name>A0AAN5I5W6_9BILA</name>
<feature type="transmembrane region" description="Helical" evidence="1">
    <location>
        <begin position="205"/>
        <end position="224"/>
    </location>
</feature>
<dbReference type="Proteomes" id="UP001328107">
    <property type="component" value="Unassembled WGS sequence"/>
</dbReference>
<feature type="transmembrane region" description="Helical" evidence="1">
    <location>
        <begin position="103"/>
        <end position="123"/>
    </location>
</feature>
<dbReference type="SUPFAM" id="SSF81321">
    <property type="entry name" value="Family A G protein-coupled receptor-like"/>
    <property type="match status" value="1"/>
</dbReference>
<feature type="transmembrane region" description="Helical" evidence="1">
    <location>
        <begin position="6"/>
        <end position="26"/>
    </location>
</feature>
<keyword evidence="1" id="KW-0812">Transmembrane</keyword>
<evidence type="ECO:0000313" key="3">
    <source>
        <dbReference type="Proteomes" id="UP001328107"/>
    </source>
</evidence>
<evidence type="ECO:0000313" key="2">
    <source>
        <dbReference type="EMBL" id="GMR52545.1"/>
    </source>
</evidence>
<gene>
    <name evidence="2" type="ORF">PMAYCL1PPCAC_22740</name>
</gene>
<dbReference type="PANTHER" id="PTHR22943:SF248">
    <property type="entry name" value="SEVEN TM RECEPTOR"/>
    <property type="match status" value="1"/>
</dbReference>
<feature type="transmembrane region" description="Helical" evidence="1">
    <location>
        <begin position="135"/>
        <end position="153"/>
    </location>
</feature>
<keyword evidence="1" id="KW-0472">Membrane</keyword>
<feature type="transmembrane region" description="Helical" evidence="1">
    <location>
        <begin position="293"/>
        <end position="313"/>
    </location>
</feature>
<protein>
    <recommendedName>
        <fullName evidence="4">G protein-coupled receptor</fullName>
    </recommendedName>
</protein>
<feature type="non-terminal residue" evidence="2">
    <location>
        <position position="388"/>
    </location>
</feature>
<comment type="caution">
    <text evidence="2">The sequence shown here is derived from an EMBL/GenBank/DDBJ whole genome shotgun (WGS) entry which is preliminary data.</text>
</comment>
<evidence type="ECO:0000256" key="1">
    <source>
        <dbReference type="SAM" id="Phobius"/>
    </source>
</evidence>
<feature type="transmembrane region" description="Helical" evidence="1">
    <location>
        <begin position="38"/>
        <end position="60"/>
    </location>
</feature>
<reference evidence="3" key="1">
    <citation type="submission" date="2022-10" db="EMBL/GenBank/DDBJ databases">
        <title>Genome assembly of Pristionchus species.</title>
        <authorList>
            <person name="Yoshida K."/>
            <person name="Sommer R.J."/>
        </authorList>
    </citation>
    <scope>NUCLEOTIDE SEQUENCE [LARGE SCALE GENOMIC DNA]</scope>
    <source>
        <strain evidence="3">RS5460</strain>
    </source>
</reference>
<dbReference type="Gene3D" id="1.20.1070.10">
    <property type="entry name" value="Rhodopsin 7-helix transmembrane proteins"/>
    <property type="match status" value="1"/>
</dbReference>
<organism evidence="2 3">
    <name type="scientific">Pristionchus mayeri</name>
    <dbReference type="NCBI Taxonomy" id="1317129"/>
    <lineage>
        <taxon>Eukaryota</taxon>
        <taxon>Metazoa</taxon>
        <taxon>Ecdysozoa</taxon>
        <taxon>Nematoda</taxon>
        <taxon>Chromadorea</taxon>
        <taxon>Rhabditida</taxon>
        <taxon>Rhabditina</taxon>
        <taxon>Diplogasteromorpha</taxon>
        <taxon>Diplogasteroidea</taxon>
        <taxon>Neodiplogasteridae</taxon>
        <taxon>Pristionchus</taxon>
    </lineage>
</organism>
<dbReference type="AlphaFoldDB" id="A0AAN5I5W6"/>
<keyword evidence="3" id="KW-1185">Reference proteome</keyword>
<accession>A0AAN5I5W6</accession>
<proteinExistence type="predicted"/>
<feature type="transmembrane region" description="Helical" evidence="1">
    <location>
        <begin position="245"/>
        <end position="273"/>
    </location>
</feature>
<dbReference type="EMBL" id="BTRK01000005">
    <property type="protein sequence ID" value="GMR52545.1"/>
    <property type="molecule type" value="Genomic_DNA"/>
</dbReference>
<sequence>NISTIHHSISSILSISINIVIIKLSLSSMEKLIIKGEFKWIFMATSITNLIYSLLHLLFIPLSIRNTRDPYFCLYLSLSPLPRFLPNREVLSFLFQFLYSRQTMASVLSICVIPLHRVAIVCYNQKKRNVLFGKIAYSVNILPLLLRIPSFFFPRTTINDLPLLMDSANTESLIAQYGINATSYICHFSHNWRQTGDIIETLTDFIIIISSYLITILCILRLVHYLAHNGKERSNSVGNLERQKAILFTVTVQAILPLITFTPYLVFISSLIINGTKSTDSSSAPSLWYDQDHQFLILSWSPFINGIATLLLLKPYRRGFFGMLPCIHIVTPSNRTQAAENLRSLTTPSHSGGSTTVYRTYEISTVDDRSVVEGESIAGEHIEIRDDN</sequence>
<feature type="non-terminal residue" evidence="2">
    <location>
        <position position="1"/>
    </location>
</feature>
<keyword evidence="1" id="KW-1133">Transmembrane helix</keyword>
<evidence type="ECO:0008006" key="4">
    <source>
        <dbReference type="Google" id="ProtNLM"/>
    </source>
</evidence>